<dbReference type="AlphaFoldDB" id="A0A7H1MDX7"/>
<sequence length="92" mass="9716">MLGRSMNIGRLAGLPDEGRSRFSGRLKSRESAFSDGLNTVAGLLGGCSNKCTRIRAVKPRCDSEPCSKRLGLVQAKLTAGRLPVCGCLKPPA</sequence>
<dbReference type="KEGG" id="nmus:H7A79_1321"/>
<protein>
    <submittedName>
        <fullName evidence="1">Uncharacterized protein</fullName>
    </submittedName>
</protein>
<reference evidence="1" key="1">
    <citation type="submission" date="2024-06" db="EMBL/GenBank/DDBJ databases">
        <title>Complete Genome Sequence of mouse commensal type strain Neisseria musculi.</title>
        <authorList>
            <person name="Thapa E."/>
            <person name="Aluvathingal J."/>
            <person name="Nadendla S."/>
            <person name="Mehta A."/>
            <person name="Tettelin H."/>
            <person name="Weyand N.J."/>
        </authorList>
    </citation>
    <scope>NUCLEOTIDE SEQUENCE</scope>
    <source>
        <strain evidence="1">NW831</strain>
    </source>
</reference>
<name>A0A7H1MDX7_9NEIS</name>
<proteinExistence type="predicted"/>
<keyword evidence="2" id="KW-1185">Reference proteome</keyword>
<dbReference type="EMBL" id="CP060414">
    <property type="protein sequence ID" value="QNT59842.1"/>
    <property type="molecule type" value="Genomic_DNA"/>
</dbReference>
<accession>A0A7H1MDX7</accession>
<gene>
    <name evidence="1" type="ORF">H7A79_1321</name>
</gene>
<evidence type="ECO:0000313" key="1">
    <source>
        <dbReference type="EMBL" id="QNT59842.1"/>
    </source>
</evidence>
<dbReference type="Proteomes" id="UP000516412">
    <property type="component" value="Chromosome"/>
</dbReference>
<organism evidence="1 2">
    <name type="scientific">Neisseria musculi</name>
    <dbReference type="NCBI Taxonomy" id="1815583"/>
    <lineage>
        <taxon>Bacteria</taxon>
        <taxon>Pseudomonadati</taxon>
        <taxon>Pseudomonadota</taxon>
        <taxon>Betaproteobacteria</taxon>
        <taxon>Neisseriales</taxon>
        <taxon>Neisseriaceae</taxon>
        <taxon>Neisseria</taxon>
    </lineage>
</organism>
<evidence type="ECO:0000313" key="2">
    <source>
        <dbReference type="Proteomes" id="UP000516412"/>
    </source>
</evidence>